<reference evidence="2 3" key="1">
    <citation type="submission" date="2019-12" db="EMBL/GenBank/DDBJ databases">
        <authorList>
            <person name="Alioto T."/>
            <person name="Alioto T."/>
            <person name="Gomez Garrido J."/>
        </authorList>
    </citation>
    <scope>NUCLEOTIDE SEQUENCE [LARGE SCALE GENOMIC DNA]</scope>
</reference>
<proteinExistence type="predicted"/>
<keyword evidence="1" id="KW-0732">Signal</keyword>
<keyword evidence="3" id="KW-1185">Reference proteome</keyword>
<evidence type="ECO:0000313" key="3">
    <source>
        <dbReference type="Proteomes" id="UP000594638"/>
    </source>
</evidence>
<dbReference type="EMBL" id="CACTIH010007292">
    <property type="protein sequence ID" value="CAA3008231.1"/>
    <property type="molecule type" value="Genomic_DNA"/>
</dbReference>
<dbReference type="Pfam" id="PF04450">
    <property type="entry name" value="BSP"/>
    <property type="match status" value="1"/>
</dbReference>
<comment type="caution">
    <text evidence="2">The sequence shown here is derived from an EMBL/GenBank/DDBJ whole genome shotgun (WGS) entry which is preliminary data.</text>
</comment>
<gene>
    <name evidence="2" type="ORF">OLEA9_A112797</name>
</gene>
<dbReference type="InterPro" id="IPR007541">
    <property type="entry name" value="Uncharacterised_BSP"/>
</dbReference>
<protein>
    <submittedName>
        <fullName evidence="2">Uncharacterized protein</fullName>
    </submittedName>
</protein>
<dbReference type="AlphaFoldDB" id="A0A8S0TXH3"/>
<dbReference type="PANTHER" id="PTHR33321">
    <property type="match status" value="1"/>
</dbReference>
<dbReference type="Gramene" id="OE9A112797T1">
    <property type="protein sequence ID" value="OE9A112797C1"/>
    <property type="gene ID" value="OE9A112797"/>
</dbReference>
<dbReference type="OrthoDB" id="891726at2759"/>
<dbReference type="PANTHER" id="PTHR33321:SF12">
    <property type="entry name" value="PLANT BASIC SECRETORY PROTEIN (BSP) FAMILY PROTEIN"/>
    <property type="match status" value="1"/>
</dbReference>
<accession>A0A8S0TXH3</accession>
<evidence type="ECO:0000313" key="2">
    <source>
        <dbReference type="EMBL" id="CAA3008231.1"/>
    </source>
</evidence>
<evidence type="ECO:0000256" key="1">
    <source>
        <dbReference type="SAM" id="SignalP"/>
    </source>
</evidence>
<feature type="signal peptide" evidence="1">
    <location>
        <begin position="1"/>
        <end position="27"/>
    </location>
</feature>
<name>A0A8S0TXH3_OLEEU</name>
<sequence>MAKFSDSRVFGIVLLLLMISAPQSLFAVKYIVTNTVPNHPGGQRFNQEIGVPYTLQQMGVINNFIWNLFNQSTDAQRKMVPVLNVYITELDDGAMAETGGDNIYVSAKSAIQSFPPGKARIGFTSLMYHEMTHIFQWSGNGTAPGGLTEGIADYVMVKSKINFESRPSPGAGEKWDEGYGVTERFLEYCDSLRPGFTVTLNNKMRYVYSNNYFLELLGKPVDQVWKEYKAKYGNVPASDSLFKI</sequence>
<organism evidence="2 3">
    <name type="scientific">Olea europaea subsp. europaea</name>
    <dbReference type="NCBI Taxonomy" id="158383"/>
    <lineage>
        <taxon>Eukaryota</taxon>
        <taxon>Viridiplantae</taxon>
        <taxon>Streptophyta</taxon>
        <taxon>Embryophyta</taxon>
        <taxon>Tracheophyta</taxon>
        <taxon>Spermatophyta</taxon>
        <taxon>Magnoliopsida</taxon>
        <taxon>eudicotyledons</taxon>
        <taxon>Gunneridae</taxon>
        <taxon>Pentapetalae</taxon>
        <taxon>asterids</taxon>
        <taxon>lamiids</taxon>
        <taxon>Lamiales</taxon>
        <taxon>Oleaceae</taxon>
        <taxon>Oleeae</taxon>
        <taxon>Olea</taxon>
    </lineage>
</organism>
<dbReference type="Proteomes" id="UP000594638">
    <property type="component" value="Unassembled WGS sequence"/>
</dbReference>
<feature type="chain" id="PRO_5035792815" evidence="1">
    <location>
        <begin position="28"/>
        <end position="244"/>
    </location>
</feature>